<evidence type="ECO:0000313" key="2">
    <source>
        <dbReference type="EMBL" id="KTC69392.1"/>
    </source>
</evidence>
<organism evidence="3 5">
    <name type="scientific">Legionella birminghamensis</name>
    <dbReference type="NCBI Taxonomy" id="28083"/>
    <lineage>
        <taxon>Bacteria</taxon>
        <taxon>Pseudomonadati</taxon>
        <taxon>Pseudomonadota</taxon>
        <taxon>Gammaproteobacteria</taxon>
        <taxon>Legionellales</taxon>
        <taxon>Legionellaceae</taxon>
        <taxon>Legionella</taxon>
    </lineage>
</organism>
<evidence type="ECO:0000313" key="5">
    <source>
        <dbReference type="Proteomes" id="UP000255066"/>
    </source>
</evidence>
<feature type="compositionally biased region" description="Basic and acidic residues" evidence="1">
    <location>
        <begin position="1290"/>
        <end position="1304"/>
    </location>
</feature>
<evidence type="ECO:0000313" key="3">
    <source>
        <dbReference type="EMBL" id="STX31655.1"/>
    </source>
</evidence>
<dbReference type="Proteomes" id="UP000255066">
    <property type="component" value="Unassembled WGS sequence"/>
</dbReference>
<dbReference type="EMBL" id="LNXT01000040">
    <property type="protein sequence ID" value="KTC69392.1"/>
    <property type="molecule type" value="Genomic_DNA"/>
</dbReference>
<dbReference type="RefSeq" id="WP_058524139.1">
    <property type="nucleotide sequence ID" value="NZ_CAAAHV010000018.1"/>
</dbReference>
<dbReference type="OrthoDB" id="5648459at2"/>
<protein>
    <submittedName>
        <fullName evidence="3">Uncharacterized protein</fullName>
    </submittedName>
</protein>
<dbReference type="EMBL" id="UGNW01000001">
    <property type="protein sequence ID" value="STX31655.1"/>
    <property type="molecule type" value="Genomic_DNA"/>
</dbReference>
<proteinExistence type="predicted"/>
<feature type="region of interest" description="Disordered" evidence="1">
    <location>
        <begin position="1284"/>
        <end position="1306"/>
    </location>
</feature>
<evidence type="ECO:0000313" key="4">
    <source>
        <dbReference type="Proteomes" id="UP000054735"/>
    </source>
</evidence>
<gene>
    <name evidence="2" type="ORF">Lbir_2131</name>
    <name evidence="3" type="ORF">NCTC12437_01429</name>
</gene>
<sequence length="1342" mass="154451">MTKDIRAFLRKTQTSLTNLLKELDSTGPVQAMPEKTIQAYVKHCRKVFSELPSANLAEALEKALKANWDLIKGSLLSYTALPYHPVTKIWTKAAQLVALSKPVSSKPANPLLYLIPDLQCVESIHFSFPDLEPVYNASTGQWEMDLLKILSTHIQNDAGTHLIPVGSIFILGEEGGAGFPPIFNPYVNDDTERSLDRLNEKETLRLFHYSLDTQIIYESKQQYDAMAVNNNDLLGKLTFLRQKMKENSANGRGSELVAGDFFDKHLMDFIAWYNAIEDHSDEPYQIKQFIQTLRDFSAPVLNPFNKVLITKTLQRVAELPSEDNQFFKEYFEPLKTIEAMDNPNQQQLEEAREIIYKLLSQLGIITSLTHKPLERAIPQALVDKASKLKRYAFRKDNRENPATCLNILGSKLDKLLVTYRDVLANIRTSANRQESLTEEAIKIYRSAKETFKKKLDTKEPLNGHDKLPLTHHVLKKLQVRISFNRPQDLVVLENLSPDEIIEIFRNPLLVDALLHQNNRDQLILFALTTSTEKLIALLTSLSQSLLKSSKKHWGHLIPLIVHLTEALEVEQCQTIYDPLKHYLARLCIDKTSQFERNLIDQISSAKQGVLWGSIIDELLRLTTTAESFCKVYGILSLSNNEKMKFFFNQMRERLPALMRTVTSRTLVFEKLSDNHRQLIFPNGLADQSDNIRTLNQFMSVYDHLHFHQQVNLFKHHKNTIPGWINSSIHLLQLFRILNPAEFDELILEIQIDKLPKKATVSEVRSALEGKYEGRIPGRYIDLLITLTDLSAVSSFRDLKNLIEPMHLMQIRSDEQDRQFLMKAQQHIRNVFNSIEPRLDTFSCYSTYDMAQVLKAVNIEQRNVIFDRKLLPNLNTLIQNTNDWNNLLFYISPEQRNIVNRYVFNNLPWQQLFTKLDDFIRAPFPVLESEQIGDILSSCKEVLQRNIKSFGSLTTFLRKLRCPKEDNKLVFDMFKGRFKSWVGKSADTISTLLSCLAPSEIKEAFELLKNIIPKHIKSARDLVSIGRYLTKQQLSRIRSRIKFETNEHSLLVTLAELNRLDVDERAATLASIFDFLPRLIYSLQDLSDLREYLSAGQYCELFLMCFDKLTAVQNSNGINRRTPALSSASDYLQLLQSLKFEQACAIYSLIVSKLPEHFARHIFLLQLETFNESPEKFIGFCNNAHFQLSTWIRSIPDLIFFMEKGIFLNTELLLKAARPILQAINPSASDIEKLKQHLSEFEFKEVIACFPEKPADEENRMQTDSPGRNRNAFFGLKRKNDAVCPTTNKRPRLEDKEHNLEKESESTISSDLLNFEMDEALDDWLLGETTTEGTIELETGFVM</sequence>
<accession>A0A378IA49</accession>
<reference evidence="3 5" key="2">
    <citation type="submission" date="2018-06" db="EMBL/GenBank/DDBJ databases">
        <authorList>
            <consortium name="Pathogen Informatics"/>
            <person name="Doyle S."/>
        </authorList>
    </citation>
    <scope>NUCLEOTIDE SEQUENCE [LARGE SCALE GENOMIC DNA]</scope>
    <source>
        <strain evidence="3 5">NCTC12437</strain>
    </source>
</reference>
<evidence type="ECO:0000256" key="1">
    <source>
        <dbReference type="SAM" id="MobiDB-lite"/>
    </source>
</evidence>
<reference evidence="2 4" key="1">
    <citation type="submission" date="2015-11" db="EMBL/GenBank/DDBJ databases">
        <title>Genomic analysis of 38 Legionella species identifies large and diverse effector repertoires.</title>
        <authorList>
            <person name="Burstein D."/>
            <person name="Amaro F."/>
            <person name="Zusman T."/>
            <person name="Lifshitz Z."/>
            <person name="Cohen O."/>
            <person name="Gilbert J.A."/>
            <person name="Pupko T."/>
            <person name="Shuman H.A."/>
            <person name="Segal G."/>
        </authorList>
    </citation>
    <scope>NUCLEOTIDE SEQUENCE [LARGE SCALE GENOMIC DNA]</scope>
    <source>
        <strain evidence="2 4">CDC#1407-AL-14</strain>
    </source>
</reference>
<dbReference type="Proteomes" id="UP000054735">
    <property type="component" value="Unassembled WGS sequence"/>
</dbReference>
<keyword evidence="4" id="KW-1185">Reference proteome</keyword>
<name>A0A378IA49_9GAMM</name>